<dbReference type="Proteomes" id="UP000188268">
    <property type="component" value="Unassembled WGS sequence"/>
</dbReference>
<accession>A0A1R3HW49</accession>
<comment type="caution">
    <text evidence="1">The sequence shown here is derived from an EMBL/GenBank/DDBJ whole genome shotgun (WGS) entry which is preliminary data.</text>
</comment>
<dbReference type="Gramene" id="OMO74510">
    <property type="protein sequence ID" value="OMO74510"/>
    <property type="gene ID" value="CCACVL1_16657"/>
</dbReference>
<sequence length="30" mass="3651">MAARQRGRRNVNEDQIRHFFSAKSELQEFE</sequence>
<dbReference type="AlphaFoldDB" id="A0A1R3HW49"/>
<reference evidence="1 2" key="1">
    <citation type="submission" date="2013-09" db="EMBL/GenBank/DDBJ databases">
        <title>Corchorus capsularis genome sequencing.</title>
        <authorList>
            <person name="Alam M."/>
            <person name="Haque M.S."/>
            <person name="Islam M.S."/>
            <person name="Emdad E.M."/>
            <person name="Islam M.M."/>
            <person name="Ahmed B."/>
            <person name="Halim A."/>
            <person name="Hossen Q.M.M."/>
            <person name="Hossain M.Z."/>
            <person name="Ahmed R."/>
            <person name="Khan M.M."/>
            <person name="Islam R."/>
            <person name="Rashid M.M."/>
            <person name="Khan S.A."/>
            <person name="Rahman M.S."/>
            <person name="Alam M."/>
        </authorList>
    </citation>
    <scope>NUCLEOTIDE SEQUENCE [LARGE SCALE GENOMIC DNA]</scope>
    <source>
        <strain evidence="2">cv. CVL-1</strain>
        <tissue evidence="1">Whole seedling</tissue>
    </source>
</reference>
<evidence type="ECO:0000313" key="2">
    <source>
        <dbReference type="Proteomes" id="UP000188268"/>
    </source>
</evidence>
<proteinExistence type="predicted"/>
<name>A0A1R3HW49_COCAP</name>
<dbReference type="EMBL" id="AWWV01011098">
    <property type="protein sequence ID" value="OMO74510.1"/>
    <property type="molecule type" value="Genomic_DNA"/>
</dbReference>
<protein>
    <submittedName>
        <fullName evidence="1">Uncharacterized protein</fullName>
    </submittedName>
</protein>
<gene>
    <name evidence="1" type="ORF">CCACVL1_16657</name>
</gene>
<evidence type="ECO:0000313" key="1">
    <source>
        <dbReference type="EMBL" id="OMO74510.1"/>
    </source>
</evidence>
<keyword evidence="2" id="KW-1185">Reference proteome</keyword>
<organism evidence="1 2">
    <name type="scientific">Corchorus capsularis</name>
    <name type="common">Jute</name>
    <dbReference type="NCBI Taxonomy" id="210143"/>
    <lineage>
        <taxon>Eukaryota</taxon>
        <taxon>Viridiplantae</taxon>
        <taxon>Streptophyta</taxon>
        <taxon>Embryophyta</taxon>
        <taxon>Tracheophyta</taxon>
        <taxon>Spermatophyta</taxon>
        <taxon>Magnoliopsida</taxon>
        <taxon>eudicotyledons</taxon>
        <taxon>Gunneridae</taxon>
        <taxon>Pentapetalae</taxon>
        <taxon>rosids</taxon>
        <taxon>malvids</taxon>
        <taxon>Malvales</taxon>
        <taxon>Malvaceae</taxon>
        <taxon>Grewioideae</taxon>
        <taxon>Apeibeae</taxon>
        <taxon>Corchorus</taxon>
    </lineage>
</organism>